<feature type="domain" description="CobW/HypB/UreG nucleotide-binding" evidence="1">
    <location>
        <begin position="3"/>
        <end position="186"/>
    </location>
</feature>
<dbReference type="EMBL" id="LK996017">
    <property type="protein sequence ID" value="CDX01483.1"/>
    <property type="molecule type" value="Genomic_DNA"/>
</dbReference>
<accession>A0A098AXY6</accession>
<reference evidence="2" key="1">
    <citation type="submission" date="2014-07" db="EMBL/GenBank/DDBJ databases">
        <authorList>
            <person name="Hornung V.Bastian."/>
        </authorList>
    </citation>
    <scope>NUCLEOTIDE SEQUENCE</scope>
    <source>
        <strain evidence="2">PCE-S</strain>
    </source>
</reference>
<dbReference type="Gene3D" id="3.40.50.300">
    <property type="entry name" value="P-loop containing nucleotide triphosphate hydrolases"/>
    <property type="match status" value="1"/>
</dbReference>
<evidence type="ECO:0000259" key="1">
    <source>
        <dbReference type="Pfam" id="PF02492"/>
    </source>
</evidence>
<dbReference type="InterPro" id="IPR003495">
    <property type="entry name" value="CobW/HypB/UreG_nucleotide-bd"/>
</dbReference>
<dbReference type="RefSeq" id="WP_005808928.1">
    <property type="nucleotide sequence ID" value="NZ_CABKQQ010000016.1"/>
</dbReference>
<organism evidence="2">
    <name type="scientific">Desulfitobacterium hafniense</name>
    <name type="common">Desulfitobacterium frappieri</name>
    <dbReference type="NCBI Taxonomy" id="49338"/>
    <lineage>
        <taxon>Bacteria</taxon>
        <taxon>Bacillati</taxon>
        <taxon>Bacillota</taxon>
        <taxon>Clostridia</taxon>
        <taxon>Eubacteriales</taxon>
        <taxon>Desulfitobacteriaceae</taxon>
        <taxon>Desulfitobacterium</taxon>
    </lineage>
</organism>
<name>A0A098AXY6_DESHA</name>
<dbReference type="InterPro" id="IPR051316">
    <property type="entry name" value="Zinc-reg_GTPase_activator"/>
</dbReference>
<protein>
    <submittedName>
        <fullName evidence="2">CobW/P47K protein</fullName>
    </submittedName>
</protein>
<dbReference type="Pfam" id="PF02492">
    <property type="entry name" value="cobW"/>
    <property type="match status" value="1"/>
</dbReference>
<dbReference type="PANTHER" id="PTHR13748:SF62">
    <property type="entry name" value="COBW DOMAIN-CONTAINING PROTEIN"/>
    <property type="match status" value="1"/>
</dbReference>
<dbReference type="SUPFAM" id="SSF52540">
    <property type="entry name" value="P-loop containing nucleoside triphosphate hydrolases"/>
    <property type="match status" value="1"/>
</dbReference>
<dbReference type="GO" id="GO:0005737">
    <property type="term" value="C:cytoplasm"/>
    <property type="evidence" value="ECO:0007669"/>
    <property type="project" value="TreeGrafter"/>
</dbReference>
<gene>
    <name evidence="2" type="ORF">DPCES_1596</name>
</gene>
<dbReference type="PANTHER" id="PTHR13748">
    <property type="entry name" value="COBW-RELATED"/>
    <property type="match status" value="1"/>
</dbReference>
<dbReference type="InterPro" id="IPR027417">
    <property type="entry name" value="P-loop_NTPase"/>
</dbReference>
<dbReference type="PATRIC" id="fig|49338.4.peg.1717"/>
<proteinExistence type="predicted"/>
<dbReference type="AlphaFoldDB" id="A0A098AXY6"/>
<sequence>MNVLLFGGFLGAGKTSLILSAAKFLVENNLTAQATNPAKPSLIIIENEVGETGIDDKILKANGLMVRELFSGCICCTLTSELTVTLNELYETYDPQWVIVEATGMAYPHRIAETIHTYGKGVENLKIMIVADAERWEELMEIVPGLVEGQIAKADLIFLNKIDCMHHEALAEIEKSLHLLNPAAQIHCVSAFRGINPEIWREAVWRNE</sequence>
<evidence type="ECO:0000313" key="2">
    <source>
        <dbReference type="EMBL" id="CDX01483.1"/>
    </source>
</evidence>